<accession>A0ABX0ZY58</accession>
<reference evidence="7 8" key="1">
    <citation type="submission" date="2020-03" db="EMBL/GenBank/DDBJ databases">
        <title>WGS of actinomycetes isolated from Thailand.</title>
        <authorList>
            <person name="Thawai C."/>
        </authorList>
    </citation>
    <scope>NUCLEOTIDE SEQUENCE [LARGE SCALE GENOMIC DNA]</scope>
    <source>
        <strain evidence="7 8">PRB2-1</strain>
    </source>
</reference>
<keyword evidence="5" id="KW-0046">Antibiotic resistance</keyword>
<name>A0ABX0ZY58_9ACTN</name>
<evidence type="ECO:0000259" key="6">
    <source>
        <dbReference type="PROSITE" id="PS50893"/>
    </source>
</evidence>
<evidence type="ECO:0000313" key="7">
    <source>
        <dbReference type="EMBL" id="NJP48141.1"/>
    </source>
</evidence>
<proteinExistence type="predicted"/>
<dbReference type="InterPro" id="IPR017871">
    <property type="entry name" value="ABC_transporter-like_CS"/>
</dbReference>
<dbReference type="SUPFAM" id="SSF52540">
    <property type="entry name" value="P-loop containing nucleoside triphosphate hydrolases"/>
    <property type="match status" value="1"/>
</dbReference>
<keyword evidence="8" id="KW-1185">Reference proteome</keyword>
<dbReference type="InterPro" id="IPR050763">
    <property type="entry name" value="ABC_transporter_ATP-binding"/>
</dbReference>
<dbReference type="InterPro" id="IPR003439">
    <property type="entry name" value="ABC_transporter-like_ATP-bd"/>
</dbReference>
<dbReference type="Proteomes" id="UP000734511">
    <property type="component" value="Unassembled WGS sequence"/>
</dbReference>
<dbReference type="CDD" id="cd03230">
    <property type="entry name" value="ABC_DR_subfamily_A"/>
    <property type="match status" value="1"/>
</dbReference>
<dbReference type="Pfam" id="PF00005">
    <property type="entry name" value="ABC_tran"/>
    <property type="match status" value="1"/>
</dbReference>
<keyword evidence="4 7" id="KW-0067">ATP-binding</keyword>
<evidence type="ECO:0000256" key="1">
    <source>
        <dbReference type="ARBA" id="ARBA00004202"/>
    </source>
</evidence>
<dbReference type="PROSITE" id="PS50893">
    <property type="entry name" value="ABC_TRANSPORTER_2"/>
    <property type="match status" value="1"/>
</dbReference>
<evidence type="ECO:0000256" key="2">
    <source>
        <dbReference type="ARBA" id="ARBA00022448"/>
    </source>
</evidence>
<dbReference type="Gene3D" id="3.40.50.300">
    <property type="entry name" value="P-loop containing nucleotide triphosphate hydrolases"/>
    <property type="match status" value="1"/>
</dbReference>
<dbReference type="EMBL" id="JAATEJ010000041">
    <property type="protein sequence ID" value="NJP48141.1"/>
    <property type="molecule type" value="Genomic_DNA"/>
</dbReference>
<dbReference type="InterPro" id="IPR003593">
    <property type="entry name" value="AAA+_ATPase"/>
</dbReference>
<keyword evidence="3" id="KW-0547">Nucleotide-binding</keyword>
<sequence length="318" mass="34236">MPAVIEVRHLHKRYGTAVAVDDVSFRVEEGEIFGILGPNGAGKTTTVECVEGLRTADRGEIGVLGLDPRRDRAELTQRLGVQLQEGQLPGRLTVGEALRLYASFYRKPADPRALLDVLGLSGAHRTPYGRLSGGQKQRLSIALALIGSPEVAVLDELTTGLDPQARRDTWELIREVRSRGVTIVLVTHFMEEAERLCDRVAVIDRGRVVAVDSPTGLAERVQGGRRTQIRFRPSTPFEDSLLATLPDVTAVTHQGDLMVVTGNADVLTAVASVLARNGIVAEHLRLEQPSLEDAFVALTGDHAARPDTTGGSAVNVAP</sequence>
<protein>
    <submittedName>
        <fullName evidence="7">ABC transporter ATP-binding protein</fullName>
    </submittedName>
</protein>
<evidence type="ECO:0000313" key="8">
    <source>
        <dbReference type="Proteomes" id="UP000734511"/>
    </source>
</evidence>
<comment type="subcellular location">
    <subcellularLocation>
        <location evidence="1">Cell membrane</location>
        <topology evidence="1">Peripheral membrane protein</topology>
    </subcellularLocation>
</comment>
<dbReference type="SMART" id="SM00382">
    <property type="entry name" value="AAA"/>
    <property type="match status" value="1"/>
</dbReference>
<evidence type="ECO:0000256" key="3">
    <source>
        <dbReference type="ARBA" id="ARBA00022741"/>
    </source>
</evidence>
<keyword evidence="2" id="KW-0813">Transport</keyword>
<comment type="caution">
    <text evidence="7">The sequence shown here is derived from an EMBL/GenBank/DDBJ whole genome shotgun (WGS) entry which is preliminary data.</text>
</comment>
<evidence type="ECO:0000256" key="5">
    <source>
        <dbReference type="ARBA" id="ARBA00023251"/>
    </source>
</evidence>
<dbReference type="RefSeq" id="WP_167986971.1">
    <property type="nucleotide sequence ID" value="NZ_JAATEJ010000041.1"/>
</dbReference>
<organism evidence="7 8">
    <name type="scientific">Actinacidiphila epipremni</name>
    <dbReference type="NCBI Taxonomy" id="2053013"/>
    <lineage>
        <taxon>Bacteria</taxon>
        <taxon>Bacillati</taxon>
        <taxon>Actinomycetota</taxon>
        <taxon>Actinomycetes</taxon>
        <taxon>Kitasatosporales</taxon>
        <taxon>Streptomycetaceae</taxon>
        <taxon>Actinacidiphila</taxon>
    </lineage>
</organism>
<dbReference type="InterPro" id="IPR027417">
    <property type="entry name" value="P-loop_NTPase"/>
</dbReference>
<dbReference type="PROSITE" id="PS00211">
    <property type="entry name" value="ABC_TRANSPORTER_1"/>
    <property type="match status" value="1"/>
</dbReference>
<evidence type="ECO:0000256" key="4">
    <source>
        <dbReference type="ARBA" id="ARBA00022840"/>
    </source>
</evidence>
<gene>
    <name evidence="7" type="ORF">HCN08_32770</name>
</gene>
<feature type="domain" description="ABC transporter" evidence="6">
    <location>
        <begin position="5"/>
        <end position="230"/>
    </location>
</feature>
<dbReference type="GO" id="GO:0005524">
    <property type="term" value="F:ATP binding"/>
    <property type="evidence" value="ECO:0007669"/>
    <property type="project" value="UniProtKB-KW"/>
</dbReference>
<dbReference type="PANTHER" id="PTHR42711">
    <property type="entry name" value="ABC TRANSPORTER ATP-BINDING PROTEIN"/>
    <property type="match status" value="1"/>
</dbReference>
<dbReference type="PANTHER" id="PTHR42711:SF16">
    <property type="entry name" value="ABC TRANSPORTER ATP-BINDING PROTEIN"/>
    <property type="match status" value="1"/>
</dbReference>